<dbReference type="VEuPathDB" id="MicrosporidiaDB:NBO_26g0001"/>
<dbReference type="AlphaFoldDB" id="R0KUJ2"/>
<proteinExistence type="predicted"/>
<sequence length="49" mass="5843">MEYSKDVWYIKLIYKNHTRSNFATSDCSCLYPMCQMHACLQNVFCTRTP</sequence>
<dbReference type="HOGENOM" id="CLU_3143516_0_0_1"/>
<evidence type="ECO:0000313" key="2">
    <source>
        <dbReference type="Proteomes" id="UP000016927"/>
    </source>
</evidence>
<name>R0KUJ2_NOSB1</name>
<dbReference type="EMBL" id="KB908934">
    <property type="protein sequence ID" value="EOB14516.1"/>
    <property type="molecule type" value="Genomic_DNA"/>
</dbReference>
<reference evidence="1 2" key="1">
    <citation type="journal article" date="2013" name="BMC Genomics">
        <title>Comparative genomics of parasitic silkworm microsporidia reveal an association between genome expansion and host adaptation.</title>
        <authorList>
            <person name="Pan G."/>
            <person name="Xu J."/>
            <person name="Li T."/>
            <person name="Xia Q."/>
            <person name="Liu S.L."/>
            <person name="Zhang G."/>
            <person name="Li S."/>
            <person name="Li C."/>
            <person name="Liu H."/>
            <person name="Yang L."/>
            <person name="Liu T."/>
            <person name="Zhang X."/>
            <person name="Wu Z."/>
            <person name="Fan W."/>
            <person name="Dang X."/>
            <person name="Xiang H."/>
            <person name="Tao M."/>
            <person name="Li Y."/>
            <person name="Hu J."/>
            <person name="Li Z."/>
            <person name="Lin L."/>
            <person name="Luo J."/>
            <person name="Geng L."/>
            <person name="Wang L."/>
            <person name="Long M."/>
            <person name="Wan Y."/>
            <person name="He N."/>
            <person name="Zhang Z."/>
            <person name="Lu C."/>
            <person name="Keeling P.J."/>
            <person name="Wang J."/>
            <person name="Xiang Z."/>
            <person name="Zhou Z."/>
        </authorList>
    </citation>
    <scope>NUCLEOTIDE SEQUENCE [LARGE SCALE GENOMIC DNA]</scope>
    <source>
        <strain evidence="2">CQ1 / CVCC 102059</strain>
    </source>
</reference>
<keyword evidence="2" id="KW-1185">Reference proteome</keyword>
<protein>
    <submittedName>
        <fullName evidence="1">Uncharacterized protein</fullName>
    </submittedName>
</protein>
<dbReference type="Proteomes" id="UP000016927">
    <property type="component" value="Unassembled WGS sequence"/>
</dbReference>
<evidence type="ECO:0000313" key="1">
    <source>
        <dbReference type="EMBL" id="EOB14516.1"/>
    </source>
</evidence>
<accession>R0KUJ2</accession>
<organism evidence="1 2">
    <name type="scientific">Nosema bombycis (strain CQ1 / CVCC 102059)</name>
    <name type="common">Microsporidian parasite</name>
    <name type="synonym">Pebrine of silkworm</name>
    <dbReference type="NCBI Taxonomy" id="578461"/>
    <lineage>
        <taxon>Eukaryota</taxon>
        <taxon>Fungi</taxon>
        <taxon>Fungi incertae sedis</taxon>
        <taxon>Microsporidia</taxon>
        <taxon>Nosematidae</taxon>
        <taxon>Nosema</taxon>
    </lineage>
</organism>
<gene>
    <name evidence="1" type="ORF">NBO_26g0001</name>
</gene>